<feature type="compositionally biased region" description="Polar residues" evidence="6">
    <location>
        <begin position="53"/>
        <end position="67"/>
    </location>
</feature>
<reference evidence="7" key="1">
    <citation type="journal article" date="2023" name="bioRxiv">
        <title>Improved chromosome-level genome assembly for marigold (Tagetes erecta).</title>
        <authorList>
            <person name="Jiang F."/>
            <person name="Yuan L."/>
            <person name="Wang S."/>
            <person name="Wang H."/>
            <person name="Xu D."/>
            <person name="Wang A."/>
            <person name="Fan W."/>
        </authorList>
    </citation>
    <scope>NUCLEOTIDE SEQUENCE</scope>
    <source>
        <strain evidence="7">WSJ</strain>
        <tissue evidence="7">Leaf</tissue>
    </source>
</reference>
<comment type="caution">
    <text evidence="7">The sequence shown here is derived from an EMBL/GenBank/DDBJ whole genome shotgun (WGS) entry which is preliminary data.</text>
</comment>
<dbReference type="Gene3D" id="2.40.330.10">
    <property type="entry name" value="DNA-binding pseudobarrel domain"/>
    <property type="match status" value="1"/>
</dbReference>
<evidence type="ECO:0000256" key="1">
    <source>
        <dbReference type="ARBA" id="ARBA00004123"/>
    </source>
</evidence>
<dbReference type="PANTHER" id="PTHR31541:SF60">
    <property type="entry name" value="TF-B3 DOMAIN-CONTAINING PROTEIN"/>
    <property type="match status" value="1"/>
</dbReference>
<dbReference type="EMBL" id="JAUHHV010000005">
    <property type="protein sequence ID" value="KAK1425563.1"/>
    <property type="molecule type" value="Genomic_DNA"/>
</dbReference>
<keyword evidence="8" id="KW-1185">Reference proteome</keyword>
<feature type="region of interest" description="Disordered" evidence="6">
    <location>
        <begin position="44"/>
        <end position="67"/>
    </location>
</feature>
<feature type="region of interest" description="Disordered" evidence="6">
    <location>
        <begin position="119"/>
        <end position="139"/>
    </location>
</feature>
<evidence type="ECO:0000256" key="3">
    <source>
        <dbReference type="ARBA" id="ARBA00023125"/>
    </source>
</evidence>
<comment type="subcellular location">
    <subcellularLocation>
        <location evidence="1">Nucleus</location>
    </subcellularLocation>
</comment>
<dbReference type="InterPro" id="IPR015300">
    <property type="entry name" value="DNA-bd_pseudobarrel_sf"/>
</dbReference>
<dbReference type="Proteomes" id="UP001229421">
    <property type="component" value="Unassembled WGS sequence"/>
</dbReference>
<dbReference type="GO" id="GO:0005634">
    <property type="term" value="C:nucleus"/>
    <property type="evidence" value="ECO:0007669"/>
    <property type="project" value="UniProtKB-SubCell"/>
</dbReference>
<keyword evidence="2" id="KW-0805">Transcription regulation</keyword>
<proteinExistence type="predicted"/>
<evidence type="ECO:0000256" key="2">
    <source>
        <dbReference type="ARBA" id="ARBA00023015"/>
    </source>
</evidence>
<evidence type="ECO:0000256" key="5">
    <source>
        <dbReference type="ARBA" id="ARBA00023242"/>
    </source>
</evidence>
<dbReference type="SUPFAM" id="SSF101936">
    <property type="entry name" value="DNA-binding pseudobarrel domain"/>
    <property type="match status" value="1"/>
</dbReference>
<dbReference type="Pfam" id="PF03754">
    <property type="entry name" value="At2g31720-like"/>
    <property type="match status" value="1"/>
</dbReference>
<dbReference type="PANTHER" id="PTHR31541">
    <property type="entry name" value="B3 DOMAIN PLANT PROTEIN-RELATED"/>
    <property type="match status" value="1"/>
</dbReference>
<evidence type="ECO:0000256" key="6">
    <source>
        <dbReference type="SAM" id="MobiDB-lite"/>
    </source>
</evidence>
<organism evidence="7 8">
    <name type="scientific">Tagetes erecta</name>
    <name type="common">African marigold</name>
    <dbReference type="NCBI Taxonomy" id="13708"/>
    <lineage>
        <taxon>Eukaryota</taxon>
        <taxon>Viridiplantae</taxon>
        <taxon>Streptophyta</taxon>
        <taxon>Embryophyta</taxon>
        <taxon>Tracheophyta</taxon>
        <taxon>Spermatophyta</taxon>
        <taxon>Magnoliopsida</taxon>
        <taxon>eudicotyledons</taxon>
        <taxon>Gunneridae</taxon>
        <taxon>Pentapetalae</taxon>
        <taxon>asterids</taxon>
        <taxon>campanulids</taxon>
        <taxon>Asterales</taxon>
        <taxon>Asteraceae</taxon>
        <taxon>Asteroideae</taxon>
        <taxon>Heliantheae alliance</taxon>
        <taxon>Tageteae</taxon>
        <taxon>Tagetes</taxon>
    </lineage>
</organism>
<keyword evidence="4" id="KW-0804">Transcription</keyword>
<dbReference type="GO" id="GO:0003677">
    <property type="term" value="F:DNA binding"/>
    <property type="evidence" value="ECO:0007669"/>
    <property type="project" value="UniProtKB-KW"/>
</dbReference>
<name>A0AAD8KMJ8_TARER</name>
<evidence type="ECO:0000313" key="8">
    <source>
        <dbReference type="Proteomes" id="UP001229421"/>
    </source>
</evidence>
<dbReference type="AlphaFoldDB" id="A0AAD8KMJ8"/>
<protein>
    <recommendedName>
        <fullName evidence="9">B3 domain-containing protein</fullName>
    </recommendedName>
</protein>
<accession>A0AAD8KMJ8</accession>
<evidence type="ECO:0000313" key="7">
    <source>
        <dbReference type="EMBL" id="KAK1425563.1"/>
    </source>
</evidence>
<keyword evidence="3" id="KW-0238">DNA-binding</keyword>
<gene>
    <name evidence="7" type="ORF">QVD17_20917</name>
</gene>
<dbReference type="InterPro" id="IPR005508">
    <property type="entry name" value="At2g31720-like"/>
</dbReference>
<evidence type="ECO:0000256" key="4">
    <source>
        <dbReference type="ARBA" id="ARBA00023163"/>
    </source>
</evidence>
<evidence type="ECO:0008006" key="9">
    <source>
        <dbReference type="Google" id="ProtNLM"/>
    </source>
</evidence>
<keyword evidence="5" id="KW-0539">Nucleus</keyword>
<sequence length="346" mass="40905">MVVRVLTSNRKLTEEDVRYMRMIEELGNERLKRWLRENNNQLHEEHVKERNNSKAPQSPSTDQPYQVNPTYSKVIIRSKMSAFIPFKRPQSPSTNQPYPVNLTYSKVIISSEDESGMSTTIPFMKRPQSPSTDQPYPVNPTDSKVIIRSRDEGEMSATIPPSQEIEKDRKRKKMVEEIEMDGKRRKMVPQKSIHTPMVNNEVTERLKEFIVNVIKGTELRLVIQKKVFKSDTNKGLNRLNMPIKQLESNEFLREDERRILRKEKEIEVMVLGPTLEMYEKPMKLKMWHMTNSVNYVLTTNWHSFWKENKKVLDQDSKIQVWSFRRADEKLCFAVVRVGRYDKQVMN</sequence>